<dbReference type="RefSeq" id="WP_207349893.1">
    <property type="nucleotide sequence ID" value="NZ_JAFMPY010000005.1"/>
</dbReference>
<evidence type="ECO:0000313" key="4">
    <source>
        <dbReference type="Proteomes" id="UP000664288"/>
    </source>
</evidence>
<protein>
    <recommendedName>
        <fullName evidence="2">YCII-related domain-containing protein</fullName>
    </recommendedName>
</protein>
<organism evidence="3 4">
    <name type="scientific">Jiella sonneratiae</name>
    <dbReference type="NCBI Taxonomy" id="2816856"/>
    <lineage>
        <taxon>Bacteria</taxon>
        <taxon>Pseudomonadati</taxon>
        <taxon>Pseudomonadota</taxon>
        <taxon>Alphaproteobacteria</taxon>
        <taxon>Hyphomicrobiales</taxon>
        <taxon>Aurantimonadaceae</taxon>
        <taxon>Jiella</taxon>
    </lineage>
</organism>
<dbReference type="InterPro" id="IPR005545">
    <property type="entry name" value="YCII"/>
</dbReference>
<dbReference type="Pfam" id="PF03795">
    <property type="entry name" value="YCII"/>
    <property type="match status" value="1"/>
</dbReference>
<proteinExistence type="inferred from homology"/>
<evidence type="ECO:0000313" key="3">
    <source>
        <dbReference type="EMBL" id="MBO0903250.1"/>
    </source>
</evidence>
<comment type="caution">
    <text evidence="3">The sequence shown here is derived from an EMBL/GenBank/DDBJ whole genome shotgun (WGS) entry which is preliminary data.</text>
</comment>
<comment type="similarity">
    <text evidence="1">Belongs to the YciI family.</text>
</comment>
<name>A0ABS3J281_9HYPH</name>
<gene>
    <name evidence="3" type="ORF">J1C47_06315</name>
</gene>
<reference evidence="3 4" key="1">
    <citation type="submission" date="2021-03" db="EMBL/GenBank/DDBJ databases">
        <title>Whole genome sequence of Jiella sp. MQZ13P-4.</title>
        <authorList>
            <person name="Tuo L."/>
        </authorList>
    </citation>
    <scope>NUCLEOTIDE SEQUENCE [LARGE SCALE GENOMIC DNA]</scope>
    <source>
        <strain evidence="3 4">MQZ13P-4</strain>
    </source>
</reference>
<keyword evidence="4" id="KW-1185">Reference proteome</keyword>
<feature type="domain" description="YCII-related" evidence="2">
    <location>
        <begin position="5"/>
        <end position="87"/>
    </location>
</feature>
<accession>A0ABS3J281</accession>
<dbReference type="SUPFAM" id="SSF54909">
    <property type="entry name" value="Dimeric alpha+beta barrel"/>
    <property type="match status" value="1"/>
</dbReference>
<evidence type="ECO:0000259" key="2">
    <source>
        <dbReference type="Pfam" id="PF03795"/>
    </source>
</evidence>
<dbReference type="EMBL" id="JAFMPY010000005">
    <property type="protein sequence ID" value="MBO0903250.1"/>
    <property type="molecule type" value="Genomic_DNA"/>
</dbReference>
<dbReference type="InterPro" id="IPR011008">
    <property type="entry name" value="Dimeric_a/b-barrel"/>
</dbReference>
<sequence length="107" mass="11327">MAYYFCRLDAPRPSFALDMSETERALMARHAAYLGEKARDGSVAVFGPVADPAGFWGLAVIEAPDEAGLKAILDGDPVIRAEAGFSYKSLLMPAATRGLPPAGPTEI</sequence>
<dbReference type="Proteomes" id="UP000664288">
    <property type="component" value="Unassembled WGS sequence"/>
</dbReference>
<evidence type="ECO:0000256" key="1">
    <source>
        <dbReference type="ARBA" id="ARBA00007689"/>
    </source>
</evidence>